<dbReference type="RefSeq" id="WP_151620413.1">
    <property type="nucleotide sequence ID" value="NZ_WBXO01000007.1"/>
</dbReference>
<dbReference type="OrthoDB" id="2885813at2"/>
<sequence length="147" mass="16881">MLIVTLTLQPLLTACGIPAQRKAVEFHSNISGQPVIYRPDRVEEIKEIAMTVEGVEDSTAVVIDRDISTAIKVKGFDRLRLRSIRNQIAEKVLEQDEYQGYRIHVTTDRKIFQQIRQIETQQGEEEAIITPEIEAKIRKINQQIDKL</sequence>
<dbReference type="InterPro" id="IPR019076">
    <property type="entry name" value="Spore_lipoprot_YhcN/YlaJ-like"/>
</dbReference>
<protein>
    <recommendedName>
        <fullName evidence="3">Sporulation protein</fullName>
    </recommendedName>
</protein>
<keyword evidence="2" id="KW-1185">Reference proteome</keyword>
<evidence type="ECO:0000313" key="2">
    <source>
        <dbReference type="Proteomes" id="UP000468766"/>
    </source>
</evidence>
<dbReference type="Proteomes" id="UP000468766">
    <property type="component" value="Unassembled WGS sequence"/>
</dbReference>
<dbReference type="EMBL" id="WBXO01000007">
    <property type="protein sequence ID" value="KAB2952104.1"/>
    <property type="molecule type" value="Genomic_DNA"/>
</dbReference>
<evidence type="ECO:0000313" key="1">
    <source>
        <dbReference type="EMBL" id="KAB2952104.1"/>
    </source>
</evidence>
<name>A0A6I0F180_9FIRM</name>
<comment type="caution">
    <text evidence="1">The sequence shown here is derived from an EMBL/GenBank/DDBJ whole genome shotgun (WGS) entry which is preliminary data.</text>
</comment>
<evidence type="ECO:0008006" key="3">
    <source>
        <dbReference type="Google" id="ProtNLM"/>
    </source>
</evidence>
<reference evidence="1 2" key="1">
    <citation type="submission" date="2019-10" db="EMBL/GenBank/DDBJ databases">
        <title>Whole-genome sequence of the extremophile Heliorestis acidaminivorans DSM 24790.</title>
        <authorList>
            <person name="Kyndt J.A."/>
            <person name="Meyer T.E."/>
        </authorList>
    </citation>
    <scope>NUCLEOTIDE SEQUENCE [LARGE SCALE GENOMIC DNA]</scope>
    <source>
        <strain evidence="1 2">DSM 24790</strain>
    </source>
</reference>
<dbReference type="AlphaFoldDB" id="A0A6I0F180"/>
<organism evidence="1 2">
    <name type="scientific">Heliorestis acidaminivorans</name>
    <dbReference type="NCBI Taxonomy" id="553427"/>
    <lineage>
        <taxon>Bacteria</taxon>
        <taxon>Bacillati</taxon>
        <taxon>Bacillota</taxon>
        <taxon>Clostridia</taxon>
        <taxon>Eubacteriales</taxon>
        <taxon>Heliobacteriaceae</taxon>
        <taxon>Heliorestis</taxon>
    </lineage>
</organism>
<proteinExistence type="predicted"/>
<accession>A0A6I0F180</accession>
<gene>
    <name evidence="1" type="ORF">F9B85_09840</name>
</gene>
<dbReference type="Pfam" id="PF09580">
    <property type="entry name" value="Spore_YhcN_YlaJ"/>
    <property type="match status" value="1"/>
</dbReference>